<evidence type="ECO:0000256" key="1">
    <source>
        <dbReference type="SAM" id="MobiDB-lite"/>
    </source>
</evidence>
<feature type="compositionally biased region" description="Polar residues" evidence="1">
    <location>
        <begin position="2233"/>
        <end position="2242"/>
    </location>
</feature>
<dbReference type="InterPro" id="IPR047589">
    <property type="entry name" value="DUF11_rpt"/>
</dbReference>
<dbReference type="InterPro" id="IPR055354">
    <property type="entry name" value="DUF7507"/>
</dbReference>
<organism evidence="3 4">
    <name type="scientific">Arsenicicoccus piscis</name>
    <dbReference type="NCBI Taxonomy" id="673954"/>
    <lineage>
        <taxon>Bacteria</taxon>
        <taxon>Bacillati</taxon>
        <taxon>Actinomycetota</taxon>
        <taxon>Actinomycetes</taxon>
        <taxon>Micrococcales</taxon>
        <taxon>Intrasporangiaceae</taxon>
        <taxon>Arsenicicoccus</taxon>
    </lineage>
</organism>
<reference evidence="4" key="1">
    <citation type="journal article" date="2019" name="Int. J. Syst. Evol. Microbiol.">
        <title>The Global Catalogue of Microorganisms (GCM) 10K type strain sequencing project: providing services to taxonomists for standard genome sequencing and annotation.</title>
        <authorList>
            <consortium name="The Broad Institute Genomics Platform"/>
            <consortium name="The Broad Institute Genome Sequencing Center for Infectious Disease"/>
            <person name="Wu L."/>
            <person name="Ma J."/>
        </authorList>
    </citation>
    <scope>NUCLEOTIDE SEQUENCE [LARGE SCALE GENOMIC DNA]</scope>
    <source>
        <strain evidence="4">NBRC 105830</strain>
    </source>
</reference>
<feature type="domain" description="ApaG" evidence="2">
    <location>
        <begin position="166"/>
        <end position="330"/>
    </location>
</feature>
<evidence type="ECO:0000313" key="4">
    <source>
        <dbReference type="Proteomes" id="UP001157109"/>
    </source>
</evidence>
<dbReference type="PANTHER" id="PTHR34819:SF3">
    <property type="entry name" value="CELL SURFACE PROTEIN"/>
    <property type="match status" value="1"/>
</dbReference>
<feature type="compositionally biased region" description="Low complexity" evidence="1">
    <location>
        <begin position="2243"/>
        <end position="2252"/>
    </location>
</feature>
<gene>
    <name evidence="3" type="ORF">GCM10025862_31430</name>
</gene>
<evidence type="ECO:0000259" key="2">
    <source>
        <dbReference type="PROSITE" id="PS51087"/>
    </source>
</evidence>
<name>A0ABQ6HT01_9MICO</name>
<dbReference type="InterPro" id="IPR013783">
    <property type="entry name" value="Ig-like_fold"/>
</dbReference>
<proteinExistence type="predicted"/>
<dbReference type="InterPro" id="IPR051172">
    <property type="entry name" value="Chlamydia_OmcB"/>
</dbReference>
<feature type="region of interest" description="Disordered" evidence="1">
    <location>
        <begin position="560"/>
        <end position="581"/>
    </location>
</feature>
<accession>A0ABQ6HT01</accession>
<feature type="region of interest" description="Disordered" evidence="1">
    <location>
        <begin position="1394"/>
        <end position="1415"/>
    </location>
</feature>
<feature type="compositionally biased region" description="Polar residues" evidence="1">
    <location>
        <begin position="2027"/>
        <end position="2039"/>
    </location>
</feature>
<dbReference type="EMBL" id="BSUJ01000001">
    <property type="protein sequence ID" value="GMA21122.1"/>
    <property type="molecule type" value="Genomic_DNA"/>
</dbReference>
<keyword evidence="4" id="KW-1185">Reference proteome</keyword>
<evidence type="ECO:0000313" key="3">
    <source>
        <dbReference type="EMBL" id="GMA21122.1"/>
    </source>
</evidence>
<dbReference type="PANTHER" id="PTHR34819">
    <property type="entry name" value="LARGE CYSTEINE-RICH PERIPLASMIC PROTEIN OMCB"/>
    <property type="match status" value="1"/>
</dbReference>
<feature type="compositionally biased region" description="Polar residues" evidence="1">
    <location>
        <begin position="565"/>
        <end position="581"/>
    </location>
</feature>
<dbReference type="Proteomes" id="UP001157109">
    <property type="component" value="Unassembled WGS sequence"/>
</dbReference>
<feature type="region of interest" description="Disordered" evidence="1">
    <location>
        <begin position="786"/>
        <end position="809"/>
    </location>
</feature>
<dbReference type="Gene3D" id="2.60.40.10">
    <property type="entry name" value="Immunoglobulins"/>
    <property type="match status" value="1"/>
</dbReference>
<protein>
    <recommendedName>
        <fullName evidence="2">ApaG domain-containing protein</fullName>
    </recommendedName>
</protein>
<comment type="caution">
    <text evidence="3">The sequence shown here is derived from an EMBL/GenBank/DDBJ whole genome shotgun (WGS) entry which is preliminary data.</text>
</comment>
<dbReference type="PROSITE" id="PS51087">
    <property type="entry name" value="APAG"/>
    <property type="match status" value="1"/>
</dbReference>
<feature type="region of interest" description="Disordered" evidence="1">
    <location>
        <begin position="2027"/>
        <end position="2046"/>
    </location>
</feature>
<dbReference type="InterPro" id="IPR007474">
    <property type="entry name" value="ApaG_domain"/>
</dbReference>
<sequence length="2323" mass="232698">MTNGQFSSSSSGAVSGALPTTQTSVAGSYNASIDAHTVALPAVTTGSTAVRLGFNSTQDSYLFKAAAISVPVASFTITKSAASGNDAQTVNQGDAPSFTITVRNDSSADMTGVTVADQLAPACARTTAFTVQPGNPVTWTCSGPNATDSYTNSATATGKDGAGNTQTVTDTTQVTVLTPKLDASKSGGTITGPDASGNYTVTYNVTLANTGQGYAVVGPLVDTPTFAGNLAIQSTAWTGTGGGATGGSVSGAGTANLVPAGTKINAGTTMTWTVTSTFRFTDQNAATTCNGPGTGLYNSVSLQGGSDTVSTNNAACVNPPVRTPQIDAVKRAGTVTGPAADGSYTATYTVTVTNSGLVDGTYGPLTDTPAFSSNLQVDSATWTGSGPGAPAGSNAVGAGPYTLAPASTYLAAGATHTYAITEKFHFKDNNVATACDLALPGTGLYNSVSVTGDIKTSNNMACIEPPTPPTVTIALDKQAGPIQDLNGSGKQDAGDTIAYSFVVTNTSAVNLDTVTLSDAKLGLTNVACGTGILAPGASRTCSTVTYTLTQADVTAGGVTNTATASGKSPNGTATATGQDSTTSSIVAGPGISLNKSASVINDLDGNGPDAGDQVTYTFKVTNTGNLNMTGVLINDSKLGISNLNCGAVNVGQSVTCTAPAPYTLTQVDVDAGTVANTANAQGTDTAGGKSSATNTATVTIPPSPSVLLDKQAGAISDVNGNGRIDVGDTIAFSFLVKNTGTVTLNPVTVSDPSLGISNATCGTGGLAPGATVSCPTASHSITQTDLDSGSYNNNATAQGRSPSGTVVQSTDASSNVVSGTSHITLKKTAGAVVDANNNGQTDAGDAITYSFLVTNDGSVSVTNVLLSDSTLGLNRVACGTGSLAPNTSRSCAQATYRLTQFDIDSGAVANTANAYAQPPTGNEVGATSSASSSVGATSALQLTKTAGAVTDTNGNGVTDPGDTVAYTFAVKNTGAVTLTNVSITDTKLSGSDIACGTGPLTPGATRDCGTTVSYRLTQADIDAGKVDNTARAHAYNASGALIEGVATASKPVTTSPKVLLDKQVVASGNAGTTPVTDVNGNGRVDVGDKITYRFVITNTGNVTLNPVQLVDAKLSQNYSTCLSSPLAPGATANCPDYTYTLTQADVDAGTLDNTATIHARSPQNVDVVSTDSTSTTLPPKVSLTLAKTASYTDTNGNGTRDAGDTATYNFTVVNTGNVSLKSVQLTDATLGLAGVACDATATTVLEPGQSRQCTPRDHTLTQADVDAGNVHNDASVLGTANDPAGTAAAATAMADVPITPIPSLTVDKVDSAPVDTNNSGRVDAGDTVTYTFSITNTGNVSLSNLTLTDGKLGLAGAACLSSDTTPLAPKATRTCTAKAYVITTTDMDAGALNNTATASGRSPKGVTVTGSDSTSRQLAAATGLTLDKQRSALSDPDNNGPDAGDTITYTFVVTNTGTVSLNPVTITDAKLGLNAVDCGVGAVPAGATRTCTVSRTYTLTQADSNAGKVVNTATAIGTPPSGAQVSGTDTETADFSTTIAPPSVGVDKTASPIADANANGRRDAGDTITFTYTIINTGTVTLTNPKVTDAQLGLNGVACTPATPLDPGVSRECYQKVYTLTQADVDAGSYDNSATATAAGPTGTVATSPVDTTSTSITQTRGLALDKTANAVVDANGNGRTDAGDTITYRFYVTNTGTVTLTNLQLTDAKLGLNQVTCGTGTLAPGASTYCFTGGHVYTVTQADLNAAQVVNNASVSGTPPTGAALIASDSVTTPLITRPSYTFNKSANPVVDANASGKQDAGDTVTYTFTVVNTGTVSLYPVTITDNMLGMAAAPCGTGPLAPGESRTCTSPVYTLTQADMNAGSVNNTATASATTPDNTVVPATDSASVTLTPATTITLDKQSVVNPQTGSDINDANTSGVQDAGDTIQYRFLVKNTGTVTLNDVRLTDPKAGLANVTCGTGELLPGQTRECTAVLYALTTVDVDAGKAVNVATVSAKNQSGTVYTATDDVTSPIEDKPALLFDKTNSPIRDTNGSGRQDPGDQLTYSFRVTNVGNTTVVDPQITDPTSGYSYSCTGDPTTTIAPGAYVNCTSFVWTLTQANFDAGTMTNTASVSATSVRGTKTPPATDVTSIQLNANGGLELTKTASSLTDTNNDGRIGAGDTITYTFLVKNTGTLTLSGVTVTDPKIGVNDPCGTGDLAPGDTRSCGITKAYVVTQADANDGRVANSATVSAKTPSGDTQTNGATTTTPIAAKPDLTFDKSVSPATVTAVGQTATYAFTVTNTGNVTLTPVTISDGRLGLNAQACGGALAPGRRAAATR</sequence>
<feature type="region of interest" description="Disordered" evidence="1">
    <location>
        <begin position="2233"/>
        <end position="2254"/>
    </location>
</feature>
<dbReference type="Pfam" id="PF24346">
    <property type="entry name" value="DUF7507"/>
    <property type="match status" value="16"/>
</dbReference>
<dbReference type="NCBIfam" id="TIGR01451">
    <property type="entry name" value="B_ant_repeat"/>
    <property type="match status" value="11"/>
</dbReference>